<sequence length="110" mass="12451">LAFGAVDSSKFLLKLLDDDLTLHLIQVDVTLEKLLVDFSFVIDLVNVVSLRIQVIKHHCRHLLKKFSINISSYKNMISMGGQISLIKMIWSFSVGTMSFLIKRVAKKSSN</sequence>
<protein>
    <submittedName>
        <fullName evidence="2">BTB domain-containing protein</fullName>
    </submittedName>
</protein>
<feature type="transmembrane region" description="Helical" evidence="1">
    <location>
        <begin position="83"/>
        <end position="101"/>
    </location>
</feature>
<keyword evidence="1" id="KW-0812">Transmembrane</keyword>
<dbReference type="AlphaFoldDB" id="A0A0N4WM64"/>
<reference evidence="2" key="1">
    <citation type="submission" date="2017-02" db="UniProtKB">
        <authorList>
            <consortium name="WormBaseParasite"/>
        </authorList>
    </citation>
    <scope>IDENTIFICATION</scope>
</reference>
<accession>A0A0N4WM64</accession>
<name>A0A0N4WM64_HAEPC</name>
<keyword evidence="1" id="KW-1133">Transmembrane helix</keyword>
<dbReference type="WBParaSite" id="HPLM_0001228101-mRNA-1">
    <property type="protein sequence ID" value="HPLM_0001228101-mRNA-1"/>
    <property type="gene ID" value="HPLM_0001228101"/>
</dbReference>
<evidence type="ECO:0000313" key="2">
    <source>
        <dbReference type="WBParaSite" id="HPLM_0001228101-mRNA-1"/>
    </source>
</evidence>
<keyword evidence="1" id="KW-0472">Membrane</keyword>
<evidence type="ECO:0000256" key="1">
    <source>
        <dbReference type="SAM" id="Phobius"/>
    </source>
</evidence>
<proteinExistence type="predicted"/>
<organism evidence="2">
    <name type="scientific">Haemonchus placei</name>
    <name type="common">Barber's pole worm</name>
    <dbReference type="NCBI Taxonomy" id="6290"/>
    <lineage>
        <taxon>Eukaryota</taxon>
        <taxon>Metazoa</taxon>
        <taxon>Ecdysozoa</taxon>
        <taxon>Nematoda</taxon>
        <taxon>Chromadorea</taxon>
        <taxon>Rhabditida</taxon>
        <taxon>Rhabditina</taxon>
        <taxon>Rhabditomorpha</taxon>
        <taxon>Strongyloidea</taxon>
        <taxon>Trichostrongylidae</taxon>
        <taxon>Haemonchus</taxon>
    </lineage>
</organism>